<dbReference type="EMBL" id="KI295026">
    <property type="protein sequence ID" value="ESA03418.1"/>
    <property type="molecule type" value="Genomic_DNA"/>
</dbReference>
<dbReference type="HOGENOM" id="CLU_2016438_0_0_1"/>
<evidence type="ECO:0000313" key="1">
    <source>
        <dbReference type="EMBL" id="ESA03418.1"/>
    </source>
</evidence>
<accession>U9TAR2</accession>
<protein>
    <submittedName>
        <fullName evidence="1">Uncharacterized protein</fullName>
    </submittedName>
</protein>
<proteinExistence type="predicted"/>
<gene>
    <name evidence="1" type="ORF">GLOINDRAFT_85871</name>
</gene>
<name>U9TAR2_RHIID</name>
<sequence length="123" mass="14524">MSGIMHRNVKHPDIINIRDIFRKTSGDSIIQTQDIISIIFIALFKNIGTNYRNDSELLMVVFEYFPCLCLLHTLLHTVFLFVPFFRKIIICSLRRIVYQQHMNFIFSAEIVLYSIMIIEVIIK</sequence>
<reference evidence="1" key="1">
    <citation type="submission" date="2013-07" db="EMBL/GenBank/DDBJ databases">
        <title>The genome of an arbuscular mycorrhizal fungus provides insights into the evolution of the oldest plant symbiosis.</title>
        <authorList>
            <consortium name="DOE Joint Genome Institute"/>
            <person name="Tisserant E."/>
            <person name="Malbreil M."/>
            <person name="Kuo A."/>
            <person name="Kohler A."/>
            <person name="Symeonidi A."/>
            <person name="Balestrini R."/>
            <person name="Charron P."/>
            <person name="Duensing N."/>
            <person name="Frei-dit-Frey N."/>
            <person name="Gianinazzi-Pearson V."/>
            <person name="Gilbert B."/>
            <person name="Handa Y."/>
            <person name="Hijri M."/>
            <person name="Kaul R."/>
            <person name="Kawaguchi M."/>
            <person name="Krajinski F."/>
            <person name="Lammers P."/>
            <person name="Lapierre D."/>
            <person name="Masclaux F.G."/>
            <person name="Murat C."/>
            <person name="Morin E."/>
            <person name="Ndikumana S."/>
            <person name="Pagni M."/>
            <person name="Petitpierre D."/>
            <person name="Requena N."/>
            <person name="Rosikiewicz P."/>
            <person name="Riley R."/>
            <person name="Saito K."/>
            <person name="San Clemente H."/>
            <person name="Shapiro H."/>
            <person name="van Tuinen D."/>
            <person name="Becard G."/>
            <person name="Bonfante P."/>
            <person name="Paszkowski U."/>
            <person name="Shachar-Hill Y."/>
            <person name="Young J.P."/>
            <person name="Sanders I.R."/>
            <person name="Henrissat B."/>
            <person name="Rensing S.A."/>
            <person name="Grigoriev I.V."/>
            <person name="Corradi N."/>
            <person name="Roux C."/>
            <person name="Martin F."/>
        </authorList>
    </citation>
    <scope>NUCLEOTIDE SEQUENCE</scope>
    <source>
        <strain evidence="1">DAOM 197198</strain>
    </source>
</reference>
<dbReference type="AlphaFoldDB" id="U9TAR2"/>
<organism evidence="1">
    <name type="scientific">Rhizophagus irregularis (strain DAOM 181602 / DAOM 197198 / MUCL 43194)</name>
    <name type="common">Arbuscular mycorrhizal fungus</name>
    <name type="synonym">Glomus intraradices</name>
    <dbReference type="NCBI Taxonomy" id="747089"/>
    <lineage>
        <taxon>Eukaryota</taxon>
        <taxon>Fungi</taxon>
        <taxon>Fungi incertae sedis</taxon>
        <taxon>Mucoromycota</taxon>
        <taxon>Glomeromycotina</taxon>
        <taxon>Glomeromycetes</taxon>
        <taxon>Glomerales</taxon>
        <taxon>Glomeraceae</taxon>
        <taxon>Rhizophagus</taxon>
    </lineage>
</organism>